<gene>
    <name evidence="3" type="ORF">ACEG17_07135</name>
</gene>
<proteinExistence type="predicted"/>
<sequence length="343" mass="40665">MEISKNYINEIKTILKNARQKAYTAVNSAMVEAYWKIGRRIVEEEQSGRERAEYGKEIIKNLSKELTEEFGKGFGERNIRNIRQFYVLFSDYEKWKSLISKLTWTHIQKVLRVSDEKARIFYLTEAAENMWSVRTLDRNISTLYYNRIVASIDKKIVENEMKEKTKKLQAEEFIKNPVVLEFLDLPTNMSYTENELEKALTDDIQKFMMELGKGFAFVERQQHIRTENSDFYIDLVFYNYILKCFVIVELKTGKLTHQDIGQLDMYVRMYDDLKKQENDNPTIGLLLCTDTDSTVIKYSVLNDNKNLFASKYVNYLPSEEELINEIERQKILFESKKNNEVEY</sequence>
<dbReference type="InterPro" id="IPR009362">
    <property type="entry name" value="YhcG_C"/>
</dbReference>
<dbReference type="InterPro" id="IPR053148">
    <property type="entry name" value="PD-DEXK-like_domain"/>
</dbReference>
<evidence type="ECO:0000259" key="2">
    <source>
        <dbReference type="Pfam" id="PF17761"/>
    </source>
</evidence>
<dbReference type="Pfam" id="PF06250">
    <property type="entry name" value="YhcG_C"/>
    <property type="match status" value="1"/>
</dbReference>
<dbReference type="Pfam" id="PF17761">
    <property type="entry name" value="DUF1016_N"/>
    <property type="match status" value="1"/>
</dbReference>
<accession>A0ABV4S7T2</accession>
<dbReference type="Gene3D" id="3.40.1350.10">
    <property type="match status" value="1"/>
</dbReference>
<dbReference type="Proteomes" id="UP001571581">
    <property type="component" value="Unassembled WGS sequence"/>
</dbReference>
<feature type="domain" description="YhcG PDDEXK nuclease" evidence="1">
    <location>
        <begin position="172"/>
        <end position="322"/>
    </location>
</feature>
<dbReference type="EMBL" id="JBGORW010000008">
    <property type="protein sequence ID" value="MFA3799957.1"/>
    <property type="molecule type" value="Genomic_DNA"/>
</dbReference>
<organism evidence="3 4">
    <name type="scientific">Leptotrichia hongkongensis</name>
    <dbReference type="NCBI Taxonomy" id="554406"/>
    <lineage>
        <taxon>Bacteria</taxon>
        <taxon>Fusobacteriati</taxon>
        <taxon>Fusobacteriota</taxon>
        <taxon>Fusobacteriia</taxon>
        <taxon>Fusobacteriales</taxon>
        <taxon>Leptotrichiaceae</taxon>
        <taxon>Leptotrichia</taxon>
    </lineage>
</organism>
<reference evidence="3 4" key="1">
    <citation type="submission" date="2024-07" db="EMBL/GenBank/DDBJ databases">
        <authorList>
            <person name="Li X.-J."/>
            <person name="Wang X."/>
        </authorList>
    </citation>
    <scope>NUCLEOTIDE SEQUENCE [LARGE SCALE GENOMIC DNA]</scope>
    <source>
        <strain evidence="3 4">DSM 23441</strain>
    </source>
</reference>
<dbReference type="InterPro" id="IPR041527">
    <property type="entry name" value="YhcG_N"/>
</dbReference>
<comment type="caution">
    <text evidence="3">The sequence shown here is derived from an EMBL/GenBank/DDBJ whole genome shotgun (WGS) entry which is preliminary data.</text>
</comment>
<evidence type="ECO:0000259" key="1">
    <source>
        <dbReference type="Pfam" id="PF06250"/>
    </source>
</evidence>
<dbReference type="InterPro" id="IPR011856">
    <property type="entry name" value="tRNA_endonuc-like_dom_sf"/>
</dbReference>
<keyword evidence="4" id="KW-1185">Reference proteome</keyword>
<evidence type="ECO:0000313" key="3">
    <source>
        <dbReference type="EMBL" id="MFA3799957.1"/>
    </source>
</evidence>
<feature type="domain" description="YhcG N-terminal" evidence="2">
    <location>
        <begin position="10"/>
        <end position="147"/>
    </location>
</feature>
<dbReference type="PANTHER" id="PTHR30547">
    <property type="entry name" value="UNCHARACTERIZED PROTEIN YHCG-RELATED"/>
    <property type="match status" value="1"/>
</dbReference>
<evidence type="ECO:0000313" key="4">
    <source>
        <dbReference type="Proteomes" id="UP001571581"/>
    </source>
</evidence>
<dbReference type="PANTHER" id="PTHR30547:SF5">
    <property type="entry name" value="NUCLEASE YHCG-RELATED"/>
    <property type="match status" value="1"/>
</dbReference>
<dbReference type="RefSeq" id="WP_372583151.1">
    <property type="nucleotide sequence ID" value="NZ_JBGORW010000008.1"/>
</dbReference>
<name>A0ABV4S7T2_9FUSO</name>
<protein>
    <submittedName>
        <fullName evidence="3">YhcG family protein</fullName>
    </submittedName>
</protein>